<dbReference type="NCBIfam" id="TIGR02681">
    <property type="entry name" value="phage_pRha"/>
    <property type="match status" value="1"/>
</dbReference>
<protein>
    <submittedName>
        <fullName evidence="1">Rha family transcriptional regulator</fullName>
    </submittedName>
</protein>
<evidence type="ECO:0000313" key="1">
    <source>
        <dbReference type="EMBL" id="TRW26247.1"/>
    </source>
</evidence>
<proteinExistence type="predicted"/>
<comment type="caution">
    <text evidence="1">The sequence shown here is derived from an EMBL/GenBank/DDBJ whole genome shotgun (WGS) entry which is preliminary data.</text>
</comment>
<reference evidence="1 2" key="1">
    <citation type="submission" date="2019-07" db="EMBL/GenBank/DDBJ databases">
        <title>Criibacterium bergeronii gen. nov., sp. nov. isolated from human clinical samples.</title>
        <authorList>
            <person name="Maheux A.F."/>
            <person name="Boudreau D.K."/>
            <person name="Berube E."/>
            <person name="Brodeur S."/>
            <person name="Bernard K.A."/>
            <person name="Abed J.Y."/>
            <person name="Ducrey E."/>
            <person name="Guay E.F."/>
            <person name="Raymond F."/>
            <person name="Corbeil J."/>
            <person name="Domingo M.-C."/>
            <person name="Roy P.H."/>
            <person name="Boissinot M."/>
            <person name="Tocheva E.I."/>
            <person name="Omar R.F."/>
        </authorList>
    </citation>
    <scope>NUCLEOTIDE SEQUENCE [LARGE SCALE GENOMIC DNA]</scope>
    <source>
        <strain evidence="1 2">CCRI-24246</strain>
    </source>
</reference>
<name>A0A552V6Z0_9FIRM</name>
<organism evidence="1 2">
    <name type="scientific">Criibacterium bergeronii</name>
    <dbReference type="NCBI Taxonomy" id="1871336"/>
    <lineage>
        <taxon>Bacteria</taxon>
        <taxon>Bacillati</taxon>
        <taxon>Bacillota</taxon>
        <taxon>Clostridia</taxon>
        <taxon>Peptostreptococcales</taxon>
        <taxon>Filifactoraceae</taxon>
        <taxon>Criibacterium</taxon>
    </lineage>
</organism>
<dbReference type="EMBL" id="VJXW01000007">
    <property type="protein sequence ID" value="TRW26247.1"/>
    <property type="molecule type" value="Genomic_DNA"/>
</dbReference>
<dbReference type="Proteomes" id="UP000319424">
    <property type="component" value="Unassembled WGS sequence"/>
</dbReference>
<dbReference type="InterPro" id="IPR014054">
    <property type="entry name" value="Phage_regulatory_Rha"/>
</dbReference>
<dbReference type="OrthoDB" id="1750914at2"/>
<accession>A0A552V6Z0</accession>
<sequence length="228" mass="26416">MQDLTFTKTLESTQVSGMLGKEHKELLKDIRKYIEYFIESKVPLNEFFLESQYVDKIGRTLPCYQITKKGCEFLAHKLTGAKGATFTAKYINAFDQMTSLIKNNAPVQLSCPQPQQDLMTQALLQILTTQNQILERLTMPQAPLQLTNNNIENSQNMKQQTKKTTPKPTKKRNNKCLIETLPHTIRKLVDTMITSDDYTYNDIQNSLKTMGYKLSHNAIYNYKKKFWM</sequence>
<dbReference type="RefSeq" id="WP_144398177.1">
    <property type="nucleotide sequence ID" value="NZ_VJXW01000007.1"/>
</dbReference>
<evidence type="ECO:0000313" key="2">
    <source>
        <dbReference type="Proteomes" id="UP000319424"/>
    </source>
</evidence>
<dbReference type="AlphaFoldDB" id="A0A552V6Z0"/>
<dbReference type="Pfam" id="PF09669">
    <property type="entry name" value="Phage_pRha"/>
    <property type="match status" value="1"/>
</dbReference>
<gene>
    <name evidence="1" type="ORF">FL857_06050</name>
</gene>